<gene>
    <name evidence="2" type="ORF">SAMN05660420_01198</name>
</gene>
<evidence type="ECO:0000256" key="1">
    <source>
        <dbReference type="SAM" id="Phobius"/>
    </source>
</evidence>
<reference evidence="2 3" key="1">
    <citation type="submission" date="2016-10" db="EMBL/GenBank/DDBJ databases">
        <authorList>
            <person name="de Groot N.N."/>
        </authorList>
    </citation>
    <scope>NUCLEOTIDE SEQUENCE [LARGE SCALE GENOMIC DNA]</scope>
    <source>
        <strain evidence="2 3">DSM 7343</strain>
    </source>
</reference>
<accession>A0A1H3YDP4</accession>
<keyword evidence="3" id="KW-1185">Reference proteome</keyword>
<evidence type="ECO:0000313" key="3">
    <source>
        <dbReference type="Proteomes" id="UP000199409"/>
    </source>
</evidence>
<protein>
    <recommendedName>
        <fullName evidence="4">DUF3311 domain-containing protein</fullName>
    </recommendedName>
</protein>
<feature type="transmembrane region" description="Helical" evidence="1">
    <location>
        <begin position="12"/>
        <end position="32"/>
    </location>
</feature>
<keyword evidence="1" id="KW-0812">Transmembrane</keyword>
<evidence type="ECO:0008006" key="4">
    <source>
        <dbReference type="Google" id="ProtNLM"/>
    </source>
</evidence>
<dbReference type="AlphaFoldDB" id="A0A1H3YDP4"/>
<keyword evidence="1" id="KW-1133">Transmembrane helix</keyword>
<name>A0A1H3YDP4_9BACT</name>
<evidence type="ECO:0000313" key="2">
    <source>
        <dbReference type="EMBL" id="SEA09725.1"/>
    </source>
</evidence>
<dbReference type="RefSeq" id="WP_092345732.1">
    <property type="nucleotide sequence ID" value="NZ_FNQN01000003.1"/>
</dbReference>
<dbReference type="EMBL" id="FNQN01000003">
    <property type="protein sequence ID" value="SEA09725.1"/>
    <property type="molecule type" value="Genomic_DNA"/>
</dbReference>
<dbReference type="OrthoDB" id="5402297at2"/>
<organism evidence="2 3">
    <name type="scientific">Desulfuromusa kysingii</name>
    <dbReference type="NCBI Taxonomy" id="37625"/>
    <lineage>
        <taxon>Bacteria</taxon>
        <taxon>Pseudomonadati</taxon>
        <taxon>Thermodesulfobacteriota</taxon>
        <taxon>Desulfuromonadia</taxon>
        <taxon>Desulfuromonadales</taxon>
        <taxon>Geopsychrobacteraceae</taxon>
        <taxon>Desulfuromusa</taxon>
    </lineage>
</organism>
<keyword evidence="1" id="KW-0472">Membrane</keyword>
<dbReference type="STRING" id="37625.SAMN05660420_01198"/>
<dbReference type="Proteomes" id="UP000199409">
    <property type="component" value="Unassembled WGS sequence"/>
</dbReference>
<feature type="transmembrane region" description="Helical" evidence="1">
    <location>
        <begin position="38"/>
        <end position="63"/>
    </location>
</feature>
<sequence>MKKPQSNSIREAWILCLILGLIMINFPFIHIFNTPVTILGIPILIFYFLVGWPLSIAVIWFFVRYFENDPKNNSESGGDKSIP</sequence>
<proteinExistence type="predicted"/>